<sequence length="35" mass="4307">MLRSIFIVLRSMRFMRRLVKNLHLFPPITYSLPFI</sequence>
<accession>A0AA35J5J9</accession>
<protein>
    <submittedName>
        <fullName evidence="1">Uncharacterized protein</fullName>
    </submittedName>
</protein>
<proteinExistence type="predicted"/>
<evidence type="ECO:0000313" key="1">
    <source>
        <dbReference type="EMBL" id="CAI4048154.1"/>
    </source>
</evidence>
<evidence type="ECO:0000313" key="2">
    <source>
        <dbReference type="Proteomes" id="UP001162090"/>
    </source>
</evidence>
<reference evidence="1" key="1">
    <citation type="submission" date="2022-10" db="EMBL/GenBank/DDBJ databases">
        <authorList>
            <person name="Byrne P K."/>
        </authorList>
    </citation>
    <scope>NUCLEOTIDE SEQUENCE</scope>
    <source>
        <strain evidence="1">CBS7001</strain>
    </source>
</reference>
<dbReference type="EMBL" id="OX365924">
    <property type="protein sequence ID" value="CAI4048154.1"/>
    <property type="molecule type" value="Genomic_DNA"/>
</dbReference>
<name>A0AA35J5J9_SACUV</name>
<gene>
    <name evidence="1" type="primary">SUVC13G1290</name>
    <name evidence="1" type="ORF">SUVC_13G1290</name>
</gene>
<dbReference type="AlphaFoldDB" id="A0AA35J5J9"/>
<organism evidence="1 2">
    <name type="scientific">Saccharomyces uvarum</name>
    <name type="common">Yeast</name>
    <name type="synonym">Saccharomyces bayanus var. uvarum</name>
    <dbReference type="NCBI Taxonomy" id="230603"/>
    <lineage>
        <taxon>Eukaryota</taxon>
        <taxon>Fungi</taxon>
        <taxon>Dikarya</taxon>
        <taxon>Ascomycota</taxon>
        <taxon>Saccharomycotina</taxon>
        <taxon>Saccharomycetes</taxon>
        <taxon>Saccharomycetales</taxon>
        <taxon>Saccharomycetaceae</taxon>
        <taxon>Saccharomyces</taxon>
    </lineage>
</organism>
<dbReference type="Proteomes" id="UP001162090">
    <property type="component" value="Chromosome 13"/>
</dbReference>